<dbReference type="InterPro" id="IPR018490">
    <property type="entry name" value="cNMP-bd_dom_sf"/>
</dbReference>
<dbReference type="AlphaFoldDB" id="A0AAD0YA67"/>
<sequence length="193" mass="22773">MYESFFNYLKKFSSEPLTEDDKVIFARGFKAYKLRKRQYFLQAGDVCANFAFITRGAMRRYTVDDRSTEHIDMLAVEDWWMGDRESFAVGTPSIYHIDACEDTEMLLLSRSESIKFRSIPVWCEMLYQLDLNNNIASQQRIVASVSLSAENRYLDFITRYPEFESRFPQHLIASYLGITKDTLSRIKRKILYK</sequence>
<evidence type="ECO:0000313" key="4">
    <source>
        <dbReference type="Proteomes" id="UP000281741"/>
    </source>
</evidence>
<dbReference type="SUPFAM" id="SSF51206">
    <property type="entry name" value="cAMP-binding domain-like"/>
    <property type="match status" value="1"/>
</dbReference>
<dbReference type="InterPro" id="IPR014710">
    <property type="entry name" value="RmlC-like_jellyroll"/>
</dbReference>
<keyword evidence="4" id="KW-1185">Reference proteome</keyword>
<proteinExistence type="predicted"/>
<reference evidence="3 4" key="1">
    <citation type="submission" date="2018-11" db="EMBL/GenBank/DDBJ databases">
        <title>Proposal to divide the Flavobacteriaceae and reorganize its genera based on Amino Acid Identity values calculated from whole genome sequences.</title>
        <authorList>
            <person name="Nicholson A.C."/>
            <person name="Gulvik C.A."/>
            <person name="Whitney A.M."/>
            <person name="Humrighouse B.W."/>
            <person name="Bell M."/>
            <person name="Holmes B."/>
            <person name="Steigerwalt A.G."/>
            <person name="Villarma A."/>
            <person name="Sheth M."/>
            <person name="Batra D."/>
            <person name="Pryor J."/>
            <person name="Bernardet J.-F."/>
            <person name="Hugo C."/>
            <person name="Kampfer P."/>
            <person name="Newman J."/>
            <person name="McQuiston J.R."/>
        </authorList>
    </citation>
    <scope>NUCLEOTIDE SEQUENCE [LARGE SCALE GENOMIC DNA]</scope>
    <source>
        <strain evidence="1 3">G0207</strain>
        <strain evidence="2 4">H5143</strain>
    </source>
</reference>
<evidence type="ECO:0000313" key="1">
    <source>
        <dbReference type="EMBL" id="AZA85492.1"/>
    </source>
</evidence>
<gene>
    <name evidence="1" type="ORF">EG349_01140</name>
    <name evidence="2" type="ORF">EG353_19955</name>
</gene>
<evidence type="ECO:0000313" key="3">
    <source>
        <dbReference type="Proteomes" id="UP000274073"/>
    </source>
</evidence>
<accession>A0AAD0YA67</accession>
<dbReference type="Gene3D" id="2.60.120.10">
    <property type="entry name" value="Jelly Rolls"/>
    <property type="match status" value="1"/>
</dbReference>
<dbReference type="Proteomes" id="UP000281741">
    <property type="component" value="Chromosome"/>
</dbReference>
<organism evidence="1 3">
    <name type="scientific">Chryseobacterium shandongense</name>
    <dbReference type="NCBI Taxonomy" id="1493872"/>
    <lineage>
        <taxon>Bacteria</taxon>
        <taxon>Pseudomonadati</taxon>
        <taxon>Bacteroidota</taxon>
        <taxon>Flavobacteriia</taxon>
        <taxon>Flavobacteriales</taxon>
        <taxon>Weeksellaceae</taxon>
        <taxon>Chryseobacterium group</taxon>
        <taxon>Chryseobacterium</taxon>
    </lineage>
</organism>
<dbReference type="EMBL" id="CP033912">
    <property type="protein sequence ID" value="AZA97664.1"/>
    <property type="molecule type" value="Genomic_DNA"/>
</dbReference>
<protein>
    <submittedName>
        <fullName evidence="1">Crp/Fnr family transcriptional regulator</fullName>
    </submittedName>
</protein>
<name>A0AAD0YA67_9FLAO</name>
<dbReference type="EMBL" id="CP033915">
    <property type="protein sequence ID" value="AZA85492.1"/>
    <property type="molecule type" value="Genomic_DNA"/>
</dbReference>
<dbReference type="Proteomes" id="UP000274073">
    <property type="component" value="Chromosome"/>
</dbReference>
<dbReference type="RefSeq" id="WP_123853439.1">
    <property type="nucleotide sequence ID" value="NZ_CP033912.1"/>
</dbReference>
<evidence type="ECO:0000313" key="2">
    <source>
        <dbReference type="EMBL" id="AZA97664.1"/>
    </source>
</evidence>